<comment type="pathway">
    <text evidence="2">Cofactor biosynthesis; 7,8-dihydroneopterin triphosphate biosynthesis; 7,8-dihydroneopterin triphosphate from GTP: step 1/1.</text>
</comment>
<evidence type="ECO:0000259" key="8">
    <source>
        <dbReference type="Pfam" id="PF01227"/>
    </source>
</evidence>
<dbReference type="GO" id="GO:0006730">
    <property type="term" value="P:one-carbon metabolic process"/>
    <property type="evidence" value="ECO:0007669"/>
    <property type="project" value="UniProtKB-KW"/>
</dbReference>
<dbReference type="InterPro" id="IPR001474">
    <property type="entry name" value="GTP_CycHdrlase_I"/>
</dbReference>
<evidence type="ECO:0000313" key="9">
    <source>
        <dbReference type="EMBL" id="SNR54004.1"/>
    </source>
</evidence>
<dbReference type="GO" id="GO:0005737">
    <property type="term" value="C:cytoplasm"/>
    <property type="evidence" value="ECO:0007669"/>
    <property type="project" value="TreeGrafter"/>
</dbReference>
<dbReference type="InterPro" id="IPR043134">
    <property type="entry name" value="GTP-CH-I_N"/>
</dbReference>
<dbReference type="Gene3D" id="3.30.1130.10">
    <property type="match status" value="1"/>
</dbReference>
<evidence type="ECO:0000256" key="6">
    <source>
        <dbReference type="ARBA" id="ARBA00022801"/>
    </source>
</evidence>
<evidence type="ECO:0000313" key="10">
    <source>
        <dbReference type="Proteomes" id="UP000198415"/>
    </source>
</evidence>
<dbReference type="InterPro" id="IPR043133">
    <property type="entry name" value="GTP-CH-I_C/QueF"/>
</dbReference>
<dbReference type="OrthoDB" id="9801207at2"/>
<dbReference type="Gene3D" id="1.10.286.10">
    <property type="match status" value="1"/>
</dbReference>
<feature type="domain" description="GTP cyclohydrolase I" evidence="8">
    <location>
        <begin position="9"/>
        <end position="179"/>
    </location>
</feature>
<dbReference type="Proteomes" id="UP000198415">
    <property type="component" value="Unassembled WGS sequence"/>
</dbReference>
<dbReference type="PANTHER" id="PTHR11109">
    <property type="entry name" value="GTP CYCLOHYDROLASE I"/>
    <property type="match status" value="1"/>
</dbReference>
<keyword evidence="10" id="KW-1185">Reference proteome</keyword>
<dbReference type="SUPFAM" id="SSF55620">
    <property type="entry name" value="Tetrahydrobiopterin biosynthesis enzymes-like"/>
    <property type="match status" value="1"/>
</dbReference>
<organism evidence="9 10">
    <name type="scientific">Actinoplanes regularis</name>
    <dbReference type="NCBI Taxonomy" id="52697"/>
    <lineage>
        <taxon>Bacteria</taxon>
        <taxon>Bacillati</taxon>
        <taxon>Actinomycetota</taxon>
        <taxon>Actinomycetes</taxon>
        <taxon>Micromonosporales</taxon>
        <taxon>Micromonosporaceae</taxon>
        <taxon>Actinoplanes</taxon>
    </lineage>
</organism>
<dbReference type="InterPro" id="IPR020602">
    <property type="entry name" value="GTP_CycHdrlase_I_dom"/>
</dbReference>
<protein>
    <recommendedName>
        <fullName evidence="4">GTP cyclohydrolase 1</fullName>
        <ecNumber evidence="3">3.5.4.16</ecNumber>
    </recommendedName>
    <alternativeName>
        <fullName evidence="7">GTP cyclohydrolase I</fullName>
    </alternativeName>
</protein>
<gene>
    <name evidence="9" type="ORF">SAMN06264365_10377</name>
</gene>
<sequence length="190" mass="20270">MIDIEKVASSVSDLLLALGVERDSHTYDTPRRVAEAWAECLAGYDNDPVIHLDATFTGPSDPGLVVLSGIRLTSTCAHHLLPITGTATVAYRPRPGAPIVGLSKLARVLHGYARRLQVQEHIGYQVVEAIRQKLDPVGAACIITAEHGCISTRGVLERGVLTTTQATGGEWEPGHADLQAILAEHAARSV</sequence>
<dbReference type="AlphaFoldDB" id="A0A238X6N8"/>
<accession>A0A238X6N8</accession>
<dbReference type="GO" id="GO:0003934">
    <property type="term" value="F:GTP cyclohydrolase I activity"/>
    <property type="evidence" value="ECO:0007669"/>
    <property type="project" value="UniProtKB-EC"/>
</dbReference>
<dbReference type="EMBL" id="FZNR01000003">
    <property type="protein sequence ID" value="SNR54004.1"/>
    <property type="molecule type" value="Genomic_DNA"/>
</dbReference>
<dbReference type="GO" id="GO:0008270">
    <property type="term" value="F:zinc ion binding"/>
    <property type="evidence" value="ECO:0007669"/>
    <property type="project" value="TreeGrafter"/>
</dbReference>
<evidence type="ECO:0000256" key="1">
    <source>
        <dbReference type="ARBA" id="ARBA00001052"/>
    </source>
</evidence>
<dbReference type="UniPathway" id="UPA00848">
    <property type="reaction ID" value="UER00151"/>
</dbReference>
<dbReference type="RefSeq" id="WP_089292742.1">
    <property type="nucleotide sequence ID" value="NZ_BOMU01000040.1"/>
</dbReference>
<evidence type="ECO:0000256" key="2">
    <source>
        <dbReference type="ARBA" id="ARBA00005080"/>
    </source>
</evidence>
<proteinExistence type="predicted"/>
<dbReference type="EC" id="3.5.4.16" evidence="3"/>
<evidence type="ECO:0000256" key="4">
    <source>
        <dbReference type="ARBA" id="ARBA00017272"/>
    </source>
</evidence>
<name>A0A238X6N8_9ACTN</name>
<dbReference type="GO" id="GO:0006729">
    <property type="term" value="P:tetrahydrobiopterin biosynthetic process"/>
    <property type="evidence" value="ECO:0007669"/>
    <property type="project" value="TreeGrafter"/>
</dbReference>
<dbReference type="GO" id="GO:0005525">
    <property type="term" value="F:GTP binding"/>
    <property type="evidence" value="ECO:0007669"/>
    <property type="project" value="TreeGrafter"/>
</dbReference>
<comment type="catalytic activity">
    <reaction evidence="1">
        <text>GTP + H2O = 7,8-dihydroneopterin 3'-triphosphate + formate + H(+)</text>
        <dbReference type="Rhea" id="RHEA:17473"/>
        <dbReference type="ChEBI" id="CHEBI:15377"/>
        <dbReference type="ChEBI" id="CHEBI:15378"/>
        <dbReference type="ChEBI" id="CHEBI:15740"/>
        <dbReference type="ChEBI" id="CHEBI:37565"/>
        <dbReference type="ChEBI" id="CHEBI:58462"/>
        <dbReference type="EC" id="3.5.4.16"/>
    </reaction>
</comment>
<evidence type="ECO:0000256" key="3">
    <source>
        <dbReference type="ARBA" id="ARBA00012715"/>
    </source>
</evidence>
<dbReference type="PANTHER" id="PTHR11109:SF7">
    <property type="entry name" value="GTP CYCLOHYDROLASE 1"/>
    <property type="match status" value="1"/>
</dbReference>
<reference evidence="9 10" key="1">
    <citation type="submission" date="2017-06" db="EMBL/GenBank/DDBJ databases">
        <authorList>
            <person name="Kim H.J."/>
            <person name="Triplett B.A."/>
        </authorList>
    </citation>
    <scope>NUCLEOTIDE SEQUENCE [LARGE SCALE GENOMIC DNA]</scope>
    <source>
        <strain evidence="9 10">DSM 43151</strain>
    </source>
</reference>
<evidence type="ECO:0000256" key="7">
    <source>
        <dbReference type="ARBA" id="ARBA00030854"/>
    </source>
</evidence>
<dbReference type="GO" id="GO:0046654">
    <property type="term" value="P:tetrahydrofolate biosynthetic process"/>
    <property type="evidence" value="ECO:0007669"/>
    <property type="project" value="InterPro"/>
</dbReference>
<keyword evidence="6 9" id="KW-0378">Hydrolase</keyword>
<dbReference type="Pfam" id="PF01227">
    <property type="entry name" value="GTP_cyclohydroI"/>
    <property type="match status" value="1"/>
</dbReference>
<keyword evidence="5" id="KW-0554">One-carbon metabolism</keyword>
<evidence type="ECO:0000256" key="5">
    <source>
        <dbReference type="ARBA" id="ARBA00022563"/>
    </source>
</evidence>